<sequence length="164" mass="16296">MVSAGALAVALTVGGPLAGQAMAVPVNCDAVNNQYAVSNATETFTPDGSAAVVLDPGQSTTVTVGTTVSATGTISASATAEAGAIFASASATVGISLSASISRTLQTAITATATDSRAIYQLGFQSTAFSWEQYSVDPSTCVRTVSRTGTGTGLQNAIYFKQVG</sequence>
<evidence type="ECO:0000313" key="2">
    <source>
        <dbReference type="EMBL" id="MBM9476333.1"/>
    </source>
</evidence>
<evidence type="ECO:0000256" key="1">
    <source>
        <dbReference type="SAM" id="SignalP"/>
    </source>
</evidence>
<comment type="caution">
    <text evidence="2">The sequence shown here is derived from an EMBL/GenBank/DDBJ whole genome shotgun (WGS) entry which is preliminary data.</text>
</comment>
<feature type="chain" id="PRO_5038527241" evidence="1">
    <location>
        <begin position="24"/>
        <end position="164"/>
    </location>
</feature>
<dbReference type="EMBL" id="JAERWL010000006">
    <property type="protein sequence ID" value="MBM9476333.1"/>
    <property type="molecule type" value="Genomic_DNA"/>
</dbReference>
<proteinExistence type="predicted"/>
<evidence type="ECO:0000313" key="3">
    <source>
        <dbReference type="Proteomes" id="UP000663801"/>
    </source>
</evidence>
<gene>
    <name evidence="2" type="ORF">JL107_07760</name>
</gene>
<keyword evidence="1" id="KW-0732">Signal</keyword>
<dbReference type="Proteomes" id="UP000663801">
    <property type="component" value="Unassembled WGS sequence"/>
</dbReference>
<feature type="signal peptide" evidence="1">
    <location>
        <begin position="1"/>
        <end position="23"/>
    </location>
</feature>
<protein>
    <submittedName>
        <fullName evidence="2">Uncharacterized protein</fullName>
    </submittedName>
</protein>
<reference evidence="2" key="1">
    <citation type="submission" date="2021-01" db="EMBL/GenBank/DDBJ databases">
        <title>KCTC 19127 draft genome.</title>
        <authorList>
            <person name="An D."/>
        </authorList>
    </citation>
    <scope>NUCLEOTIDE SEQUENCE</scope>
    <source>
        <strain evidence="2">KCTC 19127</strain>
    </source>
</reference>
<dbReference type="AlphaFoldDB" id="A0A938YNJ5"/>
<organism evidence="2 3">
    <name type="scientific">Nakamurella flavida</name>
    <dbReference type="NCBI Taxonomy" id="363630"/>
    <lineage>
        <taxon>Bacteria</taxon>
        <taxon>Bacillati</taxon>
        <taxon>Actinomycetota</taxon>
        <taxon>Actinomycetes</taxon>
        <taxon>Nakamurellales</taxon>
        <taxon>Nakamurellaceae</taxon>
        <taxon>Nakamurella</taxon>
    </lineage>
</organism>
<accession>A0A938YNJ5</accession>
<dbReference type="RefSeq" id="WP_205256405.1">
    <property type="nucleotide sequence ID" value="NZ_BAAAPV010000001.1"/>
</dbReference>
<name>A0A938YNJ5_9ACTN</name>
<keyword evidence="3" id="KW-1185">Reference proteome</keyword>